<gene>
    <name evidence="1" type="ORF">CCMSSC00406_0005243</name>
</gene>
<protein>
    <submittedName>
        <fullName evidence="1">Uncharacterized protein</fullName>
    </submittedName>
</protein>
<evidence type="ECO:0000313" key="2">
    <source>
        <dbReference type="Proteomes" id="UP000824881"/>
    </source>
</evidence>
<accession>A0ACB7IK21</accession>
<comment type="caution">
    <text evidence="1">The sequence shown here is derived from an EMBL/GenBank/DDBJ whole genome shotgun (WGS) entry which is preliminary data.</text>
</comment>
<dbReference type="EMBL" id="WQMT02000011">
    <property type="protein sequence ID" value="KAG9217873.1"/>
    <property type="molecule type" value="Genomic_DNA"/>
</dbReference>
<reference evidence="1 2" key="1">
    <citation type="journal article" date="2021" name="Appl. Environ. Microbiol.">
        <title>Genetic linkage and physical mapping for an oyster mushroom Pleurotus cornucopiae and QTL analysis for the trait cap color.</title>
        <authorList>
            <person name="Zhang Y."/>
            <person name="Gao W."/>
            <person name="Sonnenberg A."/>
            <person name="Chen Q."/>
            <person name="Zhang J."/>
            <person name="Huang C."/>
        </authorList>
    </citation>
    <scope>NUCLEOTIDE SEQUENCE [LARGE SCALE GENOMIC DNA]</scope>
    <source>
        <strain evidence="1">CCMSSC00406</strain>
    </source>
</reference>
<name>A0ACB7IK21_PLECO</name>
<organism evidence="1 2">
    <name type="scientific">Pleurotus cornucopiae</name>
    <name type="common">Cornucopia mushroom</name>
    <dbReference type="NCBI Taxonomy" id="5321"/>
    <lineage>
        <taxon>Eukaryota</taxon>
        <taxon>Fungi</taxon>
        <taxon>Dikarya</taxon>
        <taxon>Basidiomycota</taxon>
        <taxon>Agaricomycotina</taxon>
        <taxon>Agaricomycetes</taxon>
        <taxon>Agaricomycetidae</taxon>
        <taxon>Agaricales</taxon>
        <taxon>Pleurotineae</taxon>
        <taxon>Pleurotaceae</taxon>
        <taxon>Pleurotus</taxon>
    </lineage>
</organism>
<evidence type="ECO:0000313" key="1">
    <source>
        <dbReference type="EMBL" id="KAG9217873.1"/>
    </source>
</evidence>
<proteinExistence type="predicted"/>
<sequence length="598" mass="65936">MLSIVYGVLSLPLLLYCSAKLLGSAKAPNTFARGYVLRNRVTHQRLLPEPSSHRFVYPTVCLLVSLSALERGALDVGRGWLFGYGGVFGRLTGLRPGPYLAAGGSSGNGSSTIRERLVRVLTPRFGNAAELLEDAWMMTMPSFLGFEGINPLTVYFCYKSTGEFWSCVLEVRTHIRVDGRISDDEQIHNTFGESHVHVLEVGQREDAPPSGSVAADGILWSGIPNQQSADRYDHQWTFRREFHVSPFNDRSGFYTVAIKRPNHPPMAPPSDNKFPLPVVRVQLYTDSDSGSAQDSPGPLKLVAVLRCTSSAPLTAPSLLSALLWAPLGLLLSFPRILYHAWILHYVKRLDVFLRPEPFPANPDWAAGATNPPKLPQPAGVKWQSEGILERSAKRRVVSFLRQRAGATGISVSLVSADPATPREDFPLPSGGDSKAGRHLQIDYLAPRFFTILFLSPSATHALLLGHTSDKVFFPSSAELFLEVFSAPLSSVSPLSAAQQARLQGLPHSLKHSLALPIPPTHPLDFGWNTTVTWFMVKLLRALEEVERGIFSIARARPVKGDEPWKQWERAEHALTSREEFSTLGREQEGYEHGSVRSG</sequence>
<dbReference type="Proteomes" id="UP000824881">
    <property type="component" value="Unassembled WGS sequence"/>
</dbReference>
<keyword evidence="2" id="KW-1185">Reference proteome</keyword>